<comment type="caution">
    <text evidence="1">The sequence shown here is derived from an EMBL/GenBank/DDBJ whole genome shotgun (WGS) entry which is preliminary data.</text>
</comment>
<dbReference type="AlphaFoldDB" id="A0A645AML1"/>
<reference evidence="1" key="1">
    <citation type="submission" date="2019-08" db="EMBL/GenBank/DDBJ databases">
        <authorList>
            <person name="Kucharzyk K."/>
            <person name="Murdoch R.W."/>
            <person name="Higgins S."/>
            <person name="Loffler F."/>
        </authorList>
    </citation>
    <scope>NUCLEOTIDE SEQUENCE</scope>
</reference>
<protein>
    <submittedName>
        <fullName evidence="1">Uncharacterized protein</fullName>
    </submittedName>
</protein>
<sequence>MQRRDNGKRPVIIALRQPGEINPIQHGDGAIFRHRPAARHLIRQCPLRHALDRIVVLPVRPRRERPAGHGQIKLILKIKQAGVLNATIGIIEHASGAEAAGNKALPIIFQPGSQRRTAEIEIPILSAIAADRVSQKNRIRQRFAGNLRLRPSAGSPKKHMQRFRIGRIGNHCRIQHHLIRPRTIALRTEEFASGEVQHNDP</sequence>
<evidence type="ECO:0000313" key="1">
    <source>
        <dbReference type="EMBL" id="MPM52073.1"/>
    </source>
</evidence>
<dbReference type="EMBL" id="VSSQ01013700">
    <property type="protein sequence ID" value="MPM52073.1"/>
    <property type="molecule type" value="Genomic_DNA"/>
</dbReference>
<organism evidence="1">
    <name type="scientific">bioreactor metagenome</name>
    <dbReference type="NCBI Taxonomy" id="1076179"/>
    <lineage>
        <taxon>unclassified sequences</taxon>
        <taxon>metagenomes</taxon>
        <taxon>ecological metagenomes</taxon>
    </lineage>
</organism>
<gene>
    <name evidence="1" type="ORF">SDC9_98826</name>
</gene>
<proteinExistence type="predicted"/>
<name>A0A645AML1_9ZZZZ</name>
<accession>A0A645AML1</accession>